<feature type="region of interest" description="Disordered" evidence="1">
    <location>
        <begin position="133"/>
        <end position="160"/>
    </location>
</feature>
<evidence type="ECO:0000313" key="3">
    <source>
        <dbReference type="EMBL" id="VYT27451.1"/>
    </source>
</evidence>
<reference evidence="3" key="1">
    <citation type="submission" date="2019-11" db="EMBL/GenBank/DDBJ databases">
        <authorList>
            <person name="Feng L."/>
        </authorList>
    </citation>
    <scope>NUCLEOTIDE SEQUENCE</scope>
    <source>
        <strain evidence="3">AMuciniphilaLFYP55</strain>
    </source>
</reference>
<evidence type="ECO:0000256" key="2">
    <source>
        <dbReference type="SAM" id="Phobius"/>
    </source>
</evidence>
<keyword evidence="2" id="KW-0812">Transmembrane</keyword>
<proteinExistence type="predicted"/>
<accession>A0A6N2VG25</accession>
<feature type="transmembrane region" description="Helical" evidence="2">
    <location>
        <begin position="191"/>
        <end position="213"/>
    </location>
</feature>
<protein>
    <submittedName>
        <fullName evidence="3">Uncharacterized protein</fullName>
    </submittedName>
</protein>
<dbReference type="EMBL" id="CACRSS010000021">
    <property type="protein sequence ID" value="VYT27451.1"/>
    <property type="molecule type" value="Genomic_DNA"/>
</dbReference>
<keyword evidence="2" id="KW-1133">Transmembrane helix</keyword>
<evidence type="ECO:0000256" key="1">
    <source>
        <dbReference type="SAM" id="MobiDB-lite"/>
    </source>
</evidence>
<dbReference type="AlphaFoldDB" id="A0A6N2VG25"/>
<sequence>MIRGIPLDGKIIADIAENSLIRTGIGIKFPRSRCKKIRRTVYRHPAQIRGSVYGHERSSAAARRIHANRVYGAIRITAHGNNASSLHQLKAGSRNDATFRNIQPARQRMAELQSSWTSQSRRKLLGMNLQFSGRQVSNTSERSHSARPKHIPPCSRSNYSAAGAGRIKRRQSHGIAARRKRRGFGRHASRGIARFIFSTAALFFTFLTTGFQFNHTDGIITYSLVPIRVRHINVGMLNGKSMGTGRNSTGTGTGPQLVAAMFSAIFNA</sequence>
<organism evidence="3">
    <name type="scientific">Akkermansia muciniphila</name>
    <dbReference type="NCBI Taxonomy" id="239935"/>
    <lineage>
        <taxon>Bacteria</taxon>
        <taxon>Pseudomonadati</taxon>
        <taxon>Verrucomicrobiota</taxon>
        <taxon>Verrucomicrobiia</taxon>
        <taxon>Verrucomicrobiales</taxon>
        <taxon>Akkermansiaceae</taxon>
        <taxon>Akkermansia</taxon>
    </lineage>
</organism>
<name>A0A6N2VG25_9BACT</name>
<gene>
    <name evidence="3" type="ORF">AMLFYP55_01434</name>
</gene>
<keyword evidence="2" id="KW-0472">Membrane</keyword>